<dbReference type="EC" id="1.1.1.47" evidence="4"/>
<name>A0A3S1KA96_9BACL</name>
<dbReference type="PROSITE" id="PS00061">
    <property type="entry name" value="ADH_SHORT"/>
    <property type="match status" value="1"/>
</dbReference>
<organism evidence="4 5">
    <name type="scientific">Paenibacillus anaericanus</name>
    <dbReference type="NCBI Taxonomy" id="170367"/>
    <lineage>
        <taxon>Bacteria</taxon>
        <taxon>Bacillati</taxon>
        <taxon>Bacillota</taxon>
        <taxon>Bacilli</taxon>
        <taxon>Bacillales</taxon>
        <taxon>Paenibacillaceae</taxon>
        <taxon>Paenibacillus</taxon>
    </lineage>
</organism>
<dbReference type="PRINTS" id="PR00080">
    <property type="entry name" value="SDRFAMILY"/>
</dbReference>
<dbReference type="NCBIfam" id="NF005559">
    <property type="entry name" value="PRK07231.1"/>
    <property type="match status" value="1"/>
</dbReference>
<dbReference type="PANTHER" id="PTHR42760">
    <property type="entry name" value="SHORT-CHAIN DEHYDROGENASES/REDUCTASES FAMILY MEMBER"/>
    <property type="match status" value="1"/>
</dbReference>
<feature type="domain" description="Ketoreductase" evidence="3">
    <location>
        <begin position="6"/>
        <end position="190"/>
    </location>
</feature>
<comment type="caution">
    <text evidence="4">The sequence shown here is derived from an EMBL/GenBank/DDBJ whole genome shotgun (WGS) entry which is preliminary data.</text>
</comment>
<protein>
    <submittedName>
        <fullName evidence="4">Glucose 1-dehydrogenase</fullName>
        <ecNumber evidence="4">1.1.1.47</ecNumber>
    </submittedName>
</protein>
<dbReference type="SMART" id="SM00822">
    <property type="entry name" value="PKS_KR"/>
    <property type="match status" value="1"/>
</dbReference>
<gene>
    <name evidence="4" type="ORF">EJP82_07385</name>
</gene>
<evidence type="ECO:0000313" key="5">
    <source>
        <dbReference type="Proteomes" id="UP000279446"/>
    </source>
</evidence>
<dbReference type="InterPro" id="IPR002347">
    <property type="entry name" value="SDR_fam"/>
</dbReference>
<dbReference type="AlphaFoldDB" id="A0A3S1KA96"/>
<evidence type="ECO:0000256" key="2">
    <source>
        <dbReference type="ARBA" id="ARBA00023002"/>
    </source>
</evidence>
<dbReference type="GO" id="GO:0008206">
    <property type="term" value="P:bile acid metabolic process"/>
    <property type="evidence" value="ECO:0007669"/>
    <property type="project" value="UniProtKB-ARBA"/>
</dbReference>
<dbReference type="RefSeq" id="WP_127191398.1">
    <property type="nucleotide sequence ID" value="NZ_RZNY01000004.1"/>
</dbReference>
<dbReference type="OrthoDB" id="9803333at2"/>
<dbReference type="InterPro" id="IPR020904">
    <property type="entry name" value="Sc_DH/Rdtase_CS"/>
</dbReference>
<dbReference type="EMBL" id="RZNY01000004">
    <property type="protein sequence ID" value="RUT47520.1"/>
    <property type="molecule type" value="Genomic_DNA"/>
</dbReference>
<dbReference type="InterPro" id="IPR057326">
    <property type="entry name" value="KR_dom"/>
</dbReference>
<proteinExistence type="inferred from homology"/>
<dbReference type="GO" id="GO:0047936">
    <property type="term" value="F:glucose 1-dehydrogenase [NAD(P)+] activity"/>
    <property type="evidence" value="ECO:0007669"/>
    <property type="project" value="UniProtKB-EC"/>
</dbReference>
<dbReference type="SUPFAM" id="SSF51735">
    <property type="entry name" value="NAD(P)-binding Rossmann-fold domains"/>
    <property type="match status" value="1"/>
</dbReference>
<dbReference type="CDD" id="cd05233">
    <property type="entry name" value="SDR_c"/>
    <property type="match status" value="1"/>
</dbReference>
<evidence type="ECO:0000256" key="1">
    <source>
        <dbReference type="ARBA" id="ARBA00006484"/>
    </source>
</evidence>
<evidence type="ECO:0000259" key="3">
    <source>
        <dbReference type="SMART" id="SM00822"/>
    </source>
</evidence>
<dbReference type="Gene3D" id="3.40.50.720">
    <property type="entry name" value="NAD(P)-binding Rossmann-like Domain"/>
    <property type="match status" value="1"/>
</dbReference>
<dbReference type="Proteomes" id="UP000279446">
    <property type="component" value="Unassembled WGS sequence"/>
</dbReference>
<dbReference type="InterPro" id="IPR036291">
    <property type="entry name" value="NAD(P)-bd_dom_sf"/>
</dbReference>
<comment type="similarity">
    <text evidence="1">Belongs to the short-chain dehydrogenases/reductases (SDR) family.</text>
</comment>
<keyword evidence="5" id="KW-1185">Reference proteome</keyword>
<reference evidence="4 5" key="1">
    <citation type="submission" date="2018-12" db="EMBL/GenBank/DDBJ databases">
        <authorList>
            <person name="Sun L."/>
            <person name="Chen Z."/>
        </authorList>
    </citation>
    <scope>NUCLEOTIDE SEQUENCE [LARGE SCALE GENOMIC DNA]</scope>
    <source>
        <strain evidence="4 5">DSM 15890</strain>
    </source>
</reference>
<keyword evidence="2 4" id="KW-0560">Oxidoreductase</keyword>
<sequence length="249" mass="26643">MSFEHHTVIVTGAGNGIGRGVAEAYARRGASVVLADINTQNGEQAANEISQMGGEVIFVPCDVRKEADITNVISITYEKFGSIDILINNAGVSRFKSPYELTIDEWDDVLNTNVRSCFLASKEAAKYMKRNKNGGSIVNISSTRALMSEPGSEAYAASKGAIVSLSHALAVSLGSDGITVNCISPGWIETGDYSVLTEIDHRQHPAGRVGRPSDIAEACLYLTHPDNTFVTGANLVIDGGMTRKMIYEP</sequence>
<dbReference type="Pfam" id="PF13561">
    <property type="entry name" value="adh_short_C2"/>
    <property type="match status" value="1"/>
</dbReference>
<accession>A0A3S1KA96</accession>
<evidence type="ECO:0000313" key="4">
    <source>
        <dbReference type="EMBL" id="RUT47520.1"/>
    </source>
</evidence>
<dbReference type="PRINTS" id="PR00081">
    <property type="entry name" value="GDHRDH"/>
</dbReference>
<dbReference type="FunFam" id="3.40.50.720:FF:000084">
    <property type="entry name" value="Short-chain dehydrogenase reductase"/>
    <property type="match status" value="1"/>
</dbReference>